<comment type="similarity">
    <text evidence="7">Belongs to the TonB-dependent receptor family.</text>
</comment>
<dbReference type="InterPro" id="IPR037066">
    <property type="entry name" value="Plug_dom_sf"/>
</dbReference>
<dbReference type="InterPro" id="IPR012910">
    <property type="entry name" value="Plug_dom"/>
</dbReference>
<feature type="chain" id="PRO_5045498261" evidence="8">
    <location>
        <begin position="38"/>
        <end position="1149"/>
    </location>
</feature>
<keyword evidence="8" id="KW-0732">Signal</keyword>
<dbReference type="EMBL" id="JBHUOK010000030">
    <property type="protein sequence ID" value="MFD2790792.1"/>
    <property type="molecule type" value="Genomic_DNA"/>
</dbReference>
<evidence type="ECO:0000313" key="11">
    <source>
        <dbReference type="Proteomes" id="UP001597532"/>
    </source>
</evidence>
<proteinExistence type="inferred from homology"/>
<dbReference type="NCBIfam" id="TIGR04057">
    <property type="entry name" value="SusC_RagA_signa"/>
    <property type="match status" value="1"/>
</dbReference>
<evidence type="ECO:0000256" key="8">
    <source>
        <dbReference type="SAM" id="SignalP"/>
    </source>
</evidence>
<dbReference type="Gene3D" id="2.60.40.1120">
    <property type="entry name" value="Carboxypeptidase-like, regulatory domain"/>
    <property type="match status" value="1"/>
</dbReference>
<dbReference type="InterPro" id="IPR023997">
    <property type="entry name" value="TonB-dep_OMP_SusC/RagA_CS"/>
</dbReference>
<evidence type="ECO:0000313" key="10">
    <source>
        <dbReference type="EMBL" id="MFD2790792.1"/>
    </source>
</evidence>
<dbReference type="Gene3D" id="2.40.170.20">
    <property type="entry name" value="TonB-dependent receptor, beta-barrel domain"/>
    <property type="match status" value="1"/>
</dbReference>
<dbReference type="InterPro" id="IPR008969">
    <property type="entry name" value="CarboxyPept-like_regulatory"/>
</dbReference>
<dbReference type="Pfam" id="PF13715">
    <property type="entry name" value="CarbopepD_reg_2"/>
    <property type="match status" value="1"/>
</dbReference>
<dbReference type="RefSeq" id="WP_251806511.1">
    <property type="nucleotide sequence ID" value="NZ_CP166679.1"/>
</dbReference>
<dbReference type="Pfam" id="PF07715">
    <property type="entry name" value="Plug"/>
    <property type="match status" value="1"/>
</dbReference>
<dbReference type="InterPro" id="IPR039426">
    <property type="entry name" value="TonB-dep_rcpt-like"/>
</dbReference>
<evidence type="ECO:0000256" key="7">
    <source>
        <dbReference type="PROSITE-ProRule" id="PRU01360"/>
    </source>
</evidence>
<gene>
    <name evidence="10" type="ORF">ACFS1K_13540</name>
</gene>
<sequence length="1149" mass="127423">MKKPPNSGELFPWCLKFNLKMKLSLLFLLTVSFVMQANSTYSQKTKISLDLGIATVETVLDEIETKTEFKFIFNTKTIDLNRKVSIKVKKASVERILELLFKEMDVSYELDDRKILLKEKEIKKIGKSIKSPTVSSNVQFQVSGTISDSEGMPLPGASIVEKGTTNGVQSDFDGKFTLDLTDANATLVVSYIGFSTKEVLVGGQIVLNVILEESAAGLDEVVVVGYGTQKKADILGSVSQITSKDLITSPNMNLSSMLQGKLSGVITKQQSGQPGKDGASFKVRGLSTLGSNTPLVVVDGIPRPFPSVNPDEIESITVLKDAASAAVYGVRASNGVIEITTKKGIEQKPEVTFNSAVSISSNTRFPRFLNGPEYAYWFNKAQEMDGVPEPGRRFTPEQMDRIQNGDPQGVFANTDWFNLLFNNSAPSYTKNISLRGGTESVKYFISLGSYNQEGIISRTSYDRYNLRANIDAKVSNNFEIGFKIGAGTSDTKQPGLTAGIGNSYASIFSQAIMSYPYLAAYTPEGKPVGSMNPGNGNQNPITARDLSGSNTTHANKFEGSISLKYNLPAIQGLSFKVNAAHDKGYSVIKATLLPYKLMMYNLGTDSYNEGYARHSLSGEAVINQWFADAWTSTIQSSVNYNRDFDKHSVGGLFLYEYIENGGTGLSGGRKGFPIQDIMDLSYGEEVIDNLVKGGHDSFRRAGYVNRLTYSYDNKYLVEFTGRLDGSPNFAESNRWGFFPAVSLGWRLSDESFWQNQISFFNDLKLKASVGKLGNDAIGRYSYMRTMSLGKDPIALLGDRLSRPLTVDRVPNERISWEKTTSYNAGFESAFFNNKFGIDANVFYMVTTDILQSQSGLKPPSIGGYFPATINDGIVDNRGFEIDLTYKDQIKDFQYNIKGNISWARNKVIRTTENPNVPKDRLLTGKPIGQKYGFKSTGLFQSEEEIRQSALYGPTLPGDVKLVDINGDGRITFDQDWSIIGRSTEPELMFGLNLQANYSNFDFNIFIQGAALSDVALAGYYSDRGFHDDTFYSKPFWNDGNTPLFAVEGAWTPENTNAKYPRLGIENRQSGGKFSDWWVVNGSYARLKSLQVGYTIPQFQNDNLKARIYVSGSNLFTLDYLKHFDPEMPDVNQGYYPQQKFYELGLRLTF</sequence>
<keyword evidence="2 7" id="KW-0813">Transport</keyword>
<comment type="caution">
    <text evidence="10">The sequence shown here is derived from an EMBL/GenBank/DDBJ whole genome shotgun (WGS) entry which is preliminary data.</text>
</comment>
<evidence type="ECO:0000256" key="5">
    <source>
        <dbReference type="ARBA" id="ARBA00023136"/>
    </source>
</evidence>
<evidence type="ECO:0000256" key="3">
    <source>
        <dbReference type="ARBA" id="ARBA00022452"/>
    </source>
</evidence>
<name>A0ABW5VIL8_9FLAO</name>
<dbReference type="SMART" id="SM00965">
    <property type="entry name" value="STN"/>
    <property type="match status" value="1"/>
</dbReference>
<evidence type="ECO:0000256" key="1">
    <source>
        <dbReference type="ARBA" id="ARBA00004571"/>
    </source>
</evidence>
<dbReference type="Proteomes" id="UP001597532">
    <property type="component" value="Unassembled WGS sequence"/>
</dbReference>
<keyword evidence="11" id="KW-1185">Reference proteome</keyword>
<dbReference type="Pfam" id="PF07660">
    <property type="entry name" value="STN"/>
    <property type="match status" value="1"/>
</dbReference>
<evidence type="ECO:0000256" key="2">
    <source>
        <dbReference type="ARBA" id="ARBA00022448"/>
    </source>
</evidence>
<feature type="signal peptide" evidence="8">
    <location>
        <begin position="1"/>
        <end position="37"/>
    </location>
</feature>
<keyword evidence="3 7" id="KW-1134">Transmembrane beta strand</keyword>
<evidence type="ECO:0000256" key="4">
    <source>
        <dbReference type="ARBA" id="ARBA00022692"/>
    </source>
</evidence>
<keyword evidence="4 7" id="KW-0812">Transmembrane</keyword>
<dbReference type="InterPro" id="IPR023996">
    <property type="entry name" value="TonB-dep_OMP_SusC/RagA"/>
</dbReference>
<dbReference type="Gene3D" id="2.170.130.10">
    <property type="entry name" value="TonB-dependent receptor, plug domain"/>
    <property type="match status" value="1"/>
</dbReference>
<organism evidence="10 11">
    <name type="scientific">Arenibacter antarcticus</name>
    <dbReference type="NCBI Taxonomy" id="2040469"/>
    <lineage>
        <taxon>Bacteria</taxon>
        <taxon>Pseudomonadati</taxon>
        <taxon>Bacteroidota</taxon>
        <taxon>Flavobacteriia</taxon>
        <taxon>Flavobacteriales</taxon>
        <taxon>Flavobacteriaceae</taxon>
        <taxon>Arenibacter</taxon>
    </lineage>
</organism>
<evidence type="ECO:0000259" key="9">
    <source>
        <dbReference type="SMART" id="SM00965"/>
    </source>
</evidence>
<feature type="domain" description="Secretin/TonB short N-terminal" evidence="9">
    <location>
        <begin position="69"/>
        <end position="120"/>
    </location>
</feature>
<dbReference type="SUPFAM" id="SSF56935">
    <property type="entry name" value="Porins"/>
    <property type="match status" value="1"/>
</dbReference>
<evidence type="ECO:0000256" key="6">
    <source>
        <dbReference type="ARBA" id="ARBA00023237"/>
    </source>
</evidence>
<comment type="subcellular location">
    <subcellularLocation>
        <location evidence="1 7">Cell outer membrane</location>
        <topology evidence="1 7">Multi-pass membrane protein</topology>
    </subcellularLocation>
</comment>
<protein>
    <submittedName>
        <fullName evidence="10">TonB-dependent receptor</fullName>
    </submittedName>
</protein>
<dbReference type="NCBIfam" id="TIGR04056">
    <property type="entry name" value="OMP_RagA_SusC"/>
    <property type="match status" value="1"/>
</dbReference>
<dbReference type="SUPFAM" id="SSF49464">
    <property type="entry name" value="Carboxypeptidase regulatory domain-like"/>
    <property type="match status" value="1"/>
</dbReference>
<keyword evidence="6 7" id="KW-0998">Cell outer membrane</keyword>
<accession>A0ABW5VIL8</accession>
<keyword evidence="10" id="KW-0675">Receptor</keyword>
<keyword evidence="5 7" id="KW-0472">Membrane</keyword>
<dbReference type="PROSITE" id="PS52016">
    <property type="entry name" value="TONB_DEPENDENT_REC_3"/>
    <property type="match status" value="1"/>
</dbReference>
<reference evidence="11" key="1">
    <citation type="journal article" date="2019" name="Int. J. Syst. Evol. Microbiol.">
        <title>The Global Catalogue of Microorganisms (GCM) 10K type strain sequencing project: providing services to taxonomists for standard genome sequencing and annotation.</title>
        <authorList>
            <consortium name="The Broad Institute Genomics Platform"/>
            <consortium name="The Broad Institute Genome Sequencing Center for Infectious Disease"/>
            <person name="Wu L."/>
            <person name="Ma J."/>
        </authorList>
    </citation>
    <scope>NUCLEOTIDE SEQUENCE [LARGE SCALE GENOMIC DNA]</scope>
    <source>
        <strain evidence="11">KCTC 52924</strain>
    </source>
</reference>
<dbReference type="InterPro" id="IPR011662">
    <property type="entry name" value="Secretin/TonB_short_N"/>
</dbReference>
<dbReference type="InterPro" id="IPR036942">
    <property type="entry name" value="Beta-barrel_TonB_sf"/>
</dbReference>